<dbReference type="Proteomes" id="UP001498398">
    <property type="component" value="Unassembled WGS sequence"/>
</dbReference>
<dbReference type="InterPro" id="IPR012312">
    <property type="entry name" value="Hemerythrin-like"/>
</dbReference>
<dbReference type="PANTHER" id="PTHR38048:SF1">
    <property type="entry name" value="HEMERYTHRIN-LIKE DOMAIN-CONTAINING PROTEIN"/>
    <property type="match status" value="1"/>
</dbReference>
<evidence type="ECO:0000313" key="3">
    <source>
        <dbReference type="Proteomes" id="UP001498398"/>
    </source>
</evidence>
<gene>
    <name evidence="2" type="ORF">VKT23_000928</name>
</gene>
<dbReference type="Pfam" id="PF01814">
    <property type="entry name" value="Hemerythrin"/>
    <property type="match status" value="1"/>
</dbReference>
<keyword evidence="3" id="KW-1185">Reference proteome</keyword>
<dbReference type="CDD" id="cd12108">
    <property type="entry name" value="Hr-like"/>
    <property type="match status" value="1"/>
</dbReference>
<dbReference type="Gene3D" id="1.20.120.520">
    <property type="entry name" value="nmb1532 protein domain like"/>
    <property type="match status" value="1"/>
</dbReference>
<comment type="caution">
    <text evidence="2">The sequence shown here is derived from an EMBL/GenBank/DDBJ whole genome shotgun (WGS) entry which is preliminary data.</text>
</comment>
<feature type="domain" description="Hemerythrin-like" evidence="1">
    <location>
        <begin position="21"/>
        <end position="149"/>
    </location>
</feature>
<dbReference type="PANTHER" id="PTHR38048">
    <property type="entry name" value="EXPRESSED PROTEIN"/>
    <property type="match status" value="1"/>
</dbReference>
<evidence type="ECO:0000259" key="1">
    <source>
        <dbReference type="Pfam" id="PF01814"/>
    </source>
</evidence>
<name>A0ABR1K7G4_9AGAR</name>
<accession>A0ABR1K7G4</accession>
<organism evidence="2 3">
    <name type="scientific">Marasmiellus scandens</name>
    <dbReference type="NCBI Taxonomy" id="2682957"/>
    <lineage>
        <taxon>Eukaryota</taxon>
        <taxon>Fungi</taxon>
        <taxon>Dikarya</taxon>
        <taxon>Basidiomycota</taxon>
        <taxon>Agaricomycotina</taxon>
        <taxon>Agaricomycetes</taxon>
        <taxon>Agaricomycetidae</taxon>
        <taxon>Agaricales</taxon>
        <taxon>Marasmiineae</taxon>
        <taxon>Omphalotaceae</taxon>
        <taxon>Marasmiellus</taxon>
    </lineage>
</organism>
<reference evidence="2 3" key="1">
    <citation type="submission" date="2024-01" db="EMBL/GenBank/DDBJ databases">
        <title>A draft genome for the cacao thread blight pathogen Marasmiellus scandens.</title>
        <authorList>
            <person name="Baruah I.K."/>
            <person name="Leung J."/>
            <person name="Bukari Y."/>
            <person name="Amoako-Attah I."/>
            <person name="Meinhardt L.W."/>
            <person name="Bailey B.A."/>
            <person name="Cohen S.P."/>
        </authorList>
    </citation>
    <scope>NUCLEOTIDE SEQUENCE [LARGE SCALE GENOMIC DNA]</scope>
    <source>
        <strain evidence="2 3">GH-19</strain>
    </source>
</reference>
<sequence>MSNHEAVKVESDEWRWNYMSTAMDNYHQMFKQEFNLLYELADGSFNKRGMSLSTYLDLAKRMNHHLTVHHTIEERYIFPILGKRMKEFSKDAEGGHDHLASHKAIHDGIENLDSLISKYKSDPTTYSPSEMRACLDSWRESLFNHLDEEVADLRGENLKKYFTLEEVENIPM</sequence>
<proteinExistence type="predicted"/>
<dbReference type="InterPro" id="IPR053206">
    <property type="entry name" value="Dimeric_xanthone_biosynth"/>
</dbReference>
<protein>
    <recommendedName>
        <fullName evidence="1">Hemerythrin-like domain-containing protein</fullName>
    </recommendedName>
</protein>
<evidence type="ECO:0000313" key="2">
    <source>
        <dbReference type="EMBL" id="KAK7472821.1"/>
    </source>
</evidence>
<dbReference type="EMBL" id="JBANRG010000001">
    <property type="protein sequence ID" value="KAK7472821.1"/>
    <property type="molecule type" value="Genomic_DNA"/>
</dbReference>